<evidence type="ECO:0000313" key="6">
    <source>
        <dbReference type="EMBL" id="MFK4752085.1"/>
    </source>
</evidence>
<reference evidence="6 7" key="1">
    <citation type="submission" date="2024-03" db="EMBL/GenBank/DDBJ databases">
        <title>High-quality draft genome sequence of Oceanobacter sp. wDCs-4.</title>
        <authorList>
            <person name="Dong C."/>
        </authorList>
    </citation>
    <scope>NUCLEOTIDE SEQUENCE [LARGE SCALE GENOMIC DNA]</scope>
    <source>
        <strain evidence="7">wDCs-4</strain>
    </source>
</reference>
<protein>
    <recommendedName>
        <fullName evidence="3">Large ribosomal RNA subunit accumulation protein YceD</fullName>
    </recommendedName>
    <alternativeName>
        <fullName evidence="5">23S rRNA accumulation protein YceD</fullName>
    </alternativeName>
</protein>
<dbReference type="Proteomes" id="UP001620597">
    <property type="component" value="Unassembled WGS sequence"/>
</dbReference>
<evidence type="ECO:0000313" key="7">
    <source>
        <dbReference type="Proteomes" id="UP001620597"/>
    </source>
</evidence>
<evidence type="ECO:0000256" key="1">
    <source>
        <dbReference type="ARBA" id="ARBA00002868"/>
    </source>
</evidence>
<organism evidence="6 7">
    <name type="scientific">Oceanobacter antarcticus</name>
    <dbReference type="NCBI Taxonomy" id="3133425"/>
    <lineage>
        <taxon>Bacteria</taxon>
        <taxon>Pseudomonadati</taxon>
        <taxon>Pseudomonadota</taxon>
        <taxon>Gammaproteobacteria</taxon>
        <taxon>Oceanospirillales</taxon>
        <taxon>Oceanospirillaceae</taxon>
        <taxon>Oceanobacter</taxon>
    </lineage>
</organism>
<keyword evidence="7" id="KW-1185">Reference proteome</keyword>
<comment type="caution">
    <text evidence="6">The sequence shown here is derived from an EMBL/GenBank/DDBJ whole genome shotgun (WGS) entry which is preliminary data.</text>
</comment>
<evidence type="ECO:0000256" key="5">
    <source>
        <dbReference type="ARBA" id="ARBA00031841"/>
    </source>
</evidence>
<comment type="function">
    <text evidence="1">Plays a role in synthesis, processing and/or stability of 23S rRNA.</text>
</comment>
<proteinExistence type="inferred from homology"/>
<dbReference type="EMBL" id="JBBKTX010000006">
    <property type="protein sequence ID" value="MFK4752085.1"/>
    <property type="molecule type" value="Genomic_DNA"/>
</dbReference>
<dbReference type="InterPro" id="IPR003772">
    <property type="entry name" value="YceD"/>
</dbReference>
<evidence type="ECO:0000256" key="4">
    <source>
        <dbReference type="ARBA" id="ARBA00022517"/>
    </source>
</evidence>
<dbReference type="RefSeq" id="WP_416205416.1">
    <property type="nucleotide sequence ID" value="NZ_JBBKTX010000006.1"/>
</dbReference>
<dbReference type="Pfam" id="PF02620">
    <property type="entry name" value="YceD"/>
    <property type="match status" value="1"/>
</dbReference>
<dbReference type="PANTHER" id="PTHR38099:SF1">
    <property type="entry name" value="LARGE RIBOSOMAL RNA SUBUNIT ACCUMULATION PROTEIN YCED"/>
    <property type="match status" value="1"/>
</dbReference>
<dbReference type="PANTHER" id="PTHR38099">
    <property type="entry name" value="LARGE RIBOSOMAL RNA SUBUNIT ACCUMULATION PROTEIN YCED"/>
    <property type="match status" value="1"/>
</dbReference>
<evidence type="ECO:0000256" key="2">
    <source>
        <dbReference type="ARBA" id="ARBA00010740"/>
    </source>
</evidence>
<evidence type="ECO:0000256" key="3">
    <source>
        <dbReference type="ARBA" id="ARBA00015716"/>
    </source>
</evidence>
<dbReference type="InterPro" id="IPR039255">
    <property type="entry name" value="YceD_bac"/>
</dbReference>
<gene>
    <name evidence="6" type="ORF">WG929_06660</name>
</gene>
<name>A0ABW8NGM8_9GAMM</name>
<keyword evidence="4" id="KW-0690">Ribosome biogenesis</keyword>
<sequence>MAEAQIPHRVDATKLVEHNQQLRAAINSSDLPRLNEAVDQCLAPVDCIVSFEKDAERFRMIVGSCSTRVVMTCQRCLGSVEIAVGSQFSLGLVFNDEQARNLPKRLEPVEMDENGVIDLWSVLEDEVLLALPAFPTHPESECQIQQPEPEDIISNEKRPNPFDVLAQLKQK</sequence>
<comment type="similarity">
    <text evidence="2">Belongs to the DUF177 domain family.</text>
</comment>
<accession>A0ABW8NGM8</accession>